<keyword evidence="5" id="KW-1185">Reference proteome</keyword>
<dbReference type="PANTHER" id="PTHR30137">
    <property type="entry name" value="LUCIFERASE-LIKE MONOOXYGENASE"/>
    <property type="match status" value="1"/>
</dbReference>
<name>A0A2T4YNZ5_9SPHN</name>
<evidence type="ECO:0000313" key="4">
    <source>
        <dbReference type="EMBL" id="PTM45131.1"/>
    </source>
</evidence>
<gene>
    <name evidence="4" type="ORF">C8J24_3351</name>
</gene>
<feature type="domain" description="Luciferase-like" evidence="3">
    <location>
        <begin position="1"/>
        <end position="329"/>
    </location>
</feature>
<keyword evidence="1" id="KW-0560">Oxidoreductase</keyword>
<evidence type="ECO:0000313" key="5">
    <source>
        <dbReference type="Proteomes" id="UP000240996"/>
    </source>
</evidence>
<dbReference type="SUPFAM" id="SSF51679">
    <property type="entry name" value="Bacterial luciferase-like"/>
    <property type="match status" value="1"/>
</dbReference>
<dbReference type="Pfam" id="PF00296">
    <property type="entry name" value="Bac_luciferase"/>
    <property type="match status" value="1"/>
</dbReference>
<dbReference type="InterPro" id="IPR011251">
    <property type="entry name" value="Luciferase-like_dom"/>
</dbReference>
<reference evidence="4 5" key="1">
    <citation type="submission" date="2018-04" db="EMBL/GenBank/DDBJ databases">
        <title>Genomic Encyclopedia of Type Strains, Phase III (KMG-III): the genomes of soil and plant-associated and newly described type strains.</title>
        <authorList>
            <person name="Whitman W."/>
        </authorList>
    </citation>
    <scope>NUCLEOTIDE SEQUENCE [LARGE SCALE GENOMIC DNA]</scope>
    <source>
        <strain evidence="4 5">NW12</strain>
    </source>
</reference>
<evidence type="ECO:0000256" key="2">
    <source>
        <dbReference type="ARBA" id="ARBA00023033"/>
    </source>
</evidence>
<dbReference type="InterPro" id="IPR050766">
    <property type="entry name" value="Bact_Lucif_Oxidored"/>
</dbReference>
<evidence type="ECO:0000256" key="1">
    <source>
        <dbReference type="ARBA" id="ARBA00023002"/>
    </source>
</evidence>
<dbReference type="InterPro" id="IPR036661">
    <property type="entry name" value="Luciferase-like_sf"/>
</dbReference>
<keyword evidence="2 4" id="KW-0503">Monooxygenase</keyword>
<dbReference type="GO" id="GO:0004497">
    <property type="term" value="F:monooxygenase activity"/>
    <property type="evidence" value="ECO:0007669"/>
    <property type="project" value="UniProtKB-KW"/>
</dbReference>
<dbReference type="EMBL" id="PZZN01000003">
    <property type="protein sequence ID" value="PTM45131.1"/>
    <property type="molecule type" value="Genomic_DNA"/>
</dbReference>
<dbReference type="Gene3D" id="3.20.20.30">
    <property type="entry name" value="Luciferase-like domain"/>
    <property type="match status" value="1"/>
</dbReference>
<comment type="caution">
    <text evidence="4">The sequence shown here is derived from an EMBL/GenBank/DDBJ whole genome shotgun (WGS) entry which is preliminary data.</text>
</comment>
<dbReference type="GO" id="GO:0005829">
    <property type="term" value="C:cytosol"/>
    <property type="evidence" value="ECO:0007669"/>
    <property type="project" value="TreeGrafter"/>
</dbReference>
<proteinExistence type="predicted"/>
<sequence length="368" mass="40708">MRFSVFLNARTTAADQDRQLILDLVDHAKKAEDLGFDAIFLPDHHFTGYMPVASDAMMFAAYLAGQLKKVHFGFSVTSVPLHSPVRFAERVNILDQLTEGRLLVGVGSGTTPEEMIGFGVNYKEASAIAEANLAIAEKLWAKQIDDAPIEFENGPYKGKVLQRIAPAMYGKRHARLMPVAMKEASARRAAEHGWPAFIPAFTPPNIGGTEPLKHVTKYFTAYRAMLEAAGHDEAIVADALSWTTHTYQCVHIAESDDQAREELEIILRAYQAAVDREKYYNDAAERDAANHKTDDTPMALTEDWIATWCLHGSPKTVADHLAPYAELGIGNVLCGTTTGPLDPQRLEWANRTLDLLARDVMPQFKSAQ</sequence>
<dbReference type="GO" id="GO:0016705">
    <property type="term" value="F:oxidoreductase activity, acting on paired donors, with incorporation or reduction of molecular oxygen"/>
    <property type="evidence" value="ECO:0007669"/>
    <property type="project" value="InterPro"/>
</dbReference>
<evidence type="ECO:0000259" key="3">
    <source>
        <dbReference type="Pfam" id="PF00296"/>
    </source>
</evidence>
<dbReference type="PANTHER" id="PTHR30137:SF8">
    <property type="entry name" value="BLR5498 PROTEIN"/>
    <property type="match status" value="1"/>
</dbReference>
<dbReference type="AlphaFoldDB" id="A0A2T4YNZ5"/>
<dbReference type="Proteomes" id="UP000240996">
    <property type="component" value="Unassembled WGS sequence"/>
</dbReference>
<protein>
    <submittedName>
        <fullName evidence="4">Alkanesulfonate monooxygenase SsuD/methylene tetrahydromethanopterin reductase-like flavin-dependent oxidoreductase (Luciferase family)</fullName>
    </submittedName>
</protein>
<accession>A0A2T4YNZ5</accession>
<organism evidence="4 5">
    <name type="scientific">Sphingomonas aerolata</name>
    <dbReference type="NCBI Taxonomy" id="185951"/>
    <lineage>
        <taxon>Bacteria</taxon>
        <taxon>Pseudomonadati</taxon>
        <taxon>Pseudomonadota</taxon>
        <taxon>Alphaproteobacteria</taxon>
        <taxon>Sphingomonadales</taxon>
        <taxon>Sphingomonadaceae</taxon>
        <taxon>Sphingomonas</taxon>
    </lineage>
</organism>